<keyword evidence="3" id="KW-1185">Reference proteome</keyword>
<feature type="compositionally biased region" description="Basic and acidic residues" evidence="1">
    <location>
        <begin position="37"/>
        <end position="46"/>
    </location>
</feature>
<feature type="compositionally biased region" description="Basic residues" evidence="1">
    <location>
        <begin position="27"/>
        <end position="36"/>
    </location>
</feature>
<protein>
    <recommendedName>
        <fullName evidence="4">CCHC-type domain-containing protein</fullName>
    </recommendedName>
</protein>
<feature type="compositionally biased region" description="Polar residues" evidence="1">
    <location>
        <begin position="85"/>
        <end position="98"/>
    </location>
</feature>
<accession>A0A2Z6MQV6</accession>
<reference evidence="3" key="1">
    <citation type="journal article" date="2017" name="Front. Plant Sci.">
        <title>Climate Clever Clovers: New Paradigm to Reduce the Environmental Footprint of Ruminants by Breeding Low Methanogenic Forages Utilizing Haplotype Variation.</title>
        <authorList>
            <person name="Kaur P."/>
            <person name="Appels R."/>
            <person name="Bayer P.E."/>
            <person name="Keeble-Gagnere G."/>
            <person name="Wang J."/>
            <person name="Hirakawa H."/>
            <person name="Shirasawa K."/>
            <person name="Vercoe P."/>
            <person name="Stefanova K."/>
            <person name="Durmic Z."/>
            <person name="Nichols P."/>
            <person name="Revell C."/>
            <person name="Isobe S.N."/>
            <person name="Edwards D."/>
            <person name="Erskine W."/>
        </authorList>
    </citation>
    <scope>NUCLEOTIDE SEQUENCE [LARGE SCALE GENOMIC DNA]</scope>
    <source>
        <strain evidence="3">cv. Daliak</strain>
    </source>
</reference>
<name>A0A2Z6MQV6_TRISU</name>
<proteinExistence type="predicted"/>
<evidence type="ECO:0000256" key="1">
    <source>
        <dbReference type="SAM" id="MobiDB-lite"/>
    </source>
</evidence>
<gene>
    <name evidence="2" type="ORF">TSUD_189360</name>
</gene>
<organism evidence="2 3">
    <name type="scientific">Trifolium subterraneum</name>
    <name type="common">Subterranean clover</name>
    <dbReference type="NCBI Taxonomy" id="3900"/>
    <lineage>
        <taxon>Eukaryota</taxon>
        <taxon>Viridiplantae</taxon>
        <taxon>Streptophyta</taxon>
        <taxon>Embryophyta</taxon>
        <taxon>Tracheophyta</taxon>
        <taxon>Spermatophyta</taxon>
        <taxon>Magnoliopsida</taxon>
        <taxon>eudicotyledons</taxon>
        <taxon>Gunneridae</taxon>
        <taxon>Pentapetalae</taxon>
        <taxon>rosids</taxon>
        <taxon>fabids</taxon>
        <taxon>Fabales</taxon>
        <taxon>Fabaceae</taxon>
        <taxon>Papilionoideae</taxon>
        <taxon>50 kb inversion clade</taxon>
        <taxon>NPAAA clade</taxon>
        <taxon>Hologalegina</taxon>
        <taxon>IRL clade</taxon>
        <taxon>Trifolieae</taxon>
        <taxon>Trifolium</taxon>
    </lineage>
</organism>
<feature type="region of interest" description="Disordered" evidence="1">
    <location>
        <begin position="71"/>
        <end position="111"/>
    </location>
</feature>
<dbReference type="AlphaFoldDB" id="A0A2Z6MQV6"/>
<sequence length="177" mass="19701">MMMISNGRNRWPKTDDPDILPPQYKRGPGRPKKMRRRDPDEADPLRWTRSNTTHQCQRCLEYGHNARTCKLPAPKKKNDVADKNVASTSNDETPNAHASQAIARAPNAHASQVTAEAPNAHGHLIDPDLLADILLGDDDEVPDMLSKRLYCSAPPSIEPVPAKAQPTWDDISKKLTQ</sequence>
<dbReference type="EMBL" id="DF973228">
    <property type="protein sequence ID" value="GAU21349.1"/>
    <property type="molecule type" value="Genomic_DNA"/>
</dbReference>
<evidence type="ECO:0000313" key="3">
    <source>
        <dbReference type="Proteomes" id="UP000242715"/>
    </source>
</evidence>
<evidence type="ECO:0000313" key="2">
    <source>
        <dbReference type="EMBL" id="GAU21349.1"/>
    </source>
</evidence>
<evidence type="ECO:0008006" key="4">
    <source>
        <dbReference type="Google" id="ProtNLM"/>
    </source>
</evidence>
<feature type="region of interest" description="Disordered" evidence="1">
    <location>
        <begin position="154"/>
        <end position="177"/>
    </location>
</feature>
<dbReference type="Proteomes" id="UP000242715">
    <property type="component" value="Unassembled WGS sequence"/>
</dbReference>
<feature type="region of interest" description="Disordered" evidence="1">
    <location>
        <begin position="1"/>
        <end position="50"/>
    </location>
</feature>